<comment type="caution">
    <text evidence="2">The sequence shown here is derived from an EMBL/GenBank/DDBJ whole genome shotgun (WGS) entry which is preliminary data.</text>
</comment>
<name>A0ABW2BHS9_9HYPH</name>
<gene>
    <name evidence="2" type="ORF">ACFQE0_07440</name>
</gene>
<dbReference type="Gene3D" id="3.30.110.170">
    <property type="entry name" value="Protein of unknown function (DUF541), domain 1"/>
    <property type="match status" value="1"/>
</dbReference>
<dbReference type="Pfam" id="PF04402">
    <property type="entry name" value="SIMPL"/>
    <property type="match status" value="1"/>
</dbReference>
<feature type="signal peptide" evidence="1">
    <location>
        <begin position="1"/>
        <end position="19"/>
    </location>
</feature>
<dbReference type="Proteomes" id="UP001596292">
    <property type="component" value="Unassembled WGS sequence"/>
</dbReference>
<protein>
    <submittedName>
        <fullName evidence="2">SIMPL domain-containing protein</fullName>
    </submittedName>
</protein>
<dbReference type="RefSeq" id="WP_378968467.1">
    <property type="nucleotide sequence ID" value="NZ_JBHSWN010000001.1"/>
</dbReference>
<organism evidence="2 3">
    <name type="scientific">Methylobacterium komagatae</name>
    <dbReference type="NCBI Taxonomy" id="374425"/>
    <lineage>
        <taxon>Bacteria</taxon>
        <taxon>Pseudomonadati</taxon>
        <taxon>Pseudomonadota</taxon>
        <taxon>Alphaproteobacteria</taxon>
        <taxon>Hyphomicrobiales</taxon>
        <taxon>Methylobacteriaceae</taxon>
        <taxon>Methylobacterium</taxon>
    </lineage>
</organism>
<dbReference type="Gene3D" id="3.30.70.2970">
    <property type="entry name" value="Protein of unknown function (DUF541), domain 2"/>
    <property type="match status" value="1"/>
</dbReference>
<reference evidence="3" key="1">
    <citation type="journal article" date="2019" name="Int. J. Syst. Evol. Microbiol.">
        <title>The Global Catalogue of Microorganisms (GCM) 10K type strain sequencing project: providing services to taxonomists for standard genome sequencing and annotation.</title>
        <authorList>
            <consortium name="The Broad Institute Genomics Platform"/>
            <consortium name="The Broad Institute Genome Sequencing Center for Infectious Disease"/>
            <person name="Wu L."/>
            <person name="Ma J."/>
        </authorList>
    </citation>
    <scope>NUCLEOTIDE SEQUENCE [LARGE SCALE GENOMIC DNA]</scope>
    <source>
        <strain evidence="3">CCUG 48316</strain>
    </source>
</reference>
<feature type="chain" id="PRO_5046203640" evidence="1">
    <location>
        <begin position="20"/>
        <end position="235"/>
    </location>
</feature>
<accession>A0ABW2BHS9</accession>
<dbReference type="PANTHER" id="PTHR34387">
    <property type="entry name" value="SLR1258 PROTEIN"/>
    <property type="match status" value="1"/>
</dbReference>
<evidence type="ECO:0000313" key="2">
    <source>
        <dbReference type="EMBL" id="MFC6789469.1"/>
    </source>
</evidence>
<dbReference type="InterPro" id="IPR052022">
    <property type="entry name" value="26kDa_periplasmic_antigen"/>
</dbReference>
<proteinExistence type="predicted"/>
<keyword evidence="3" id="KW-1185">Reference proteome</keyword>
<keyword evidence="1" id="KW-0732">Signal</keyword>
<evidence type="ECO:0000256" key="1">
    <source>
        <dbReference type="SAM" id="SignalP"/>
    </source>
</evidence>
<dbReference type="EMBL" id="JBHSWN010000001">
    <property type="protein sequence ID" value="MFC6789469.1"/>
    <property type="molecule type" value="Genomic_DNA"/>
</dbReference>
<evidence type="ECO:0000313" key="3">
    <source>
        <dbReference type="Proteomes" id="UP001596292"/>
    </source>
</evidence>
<dbReference type="PANTHER" id="PTHR34387:SF2">
    <property type="entry name" value="SLR1258 PROTEIN"/>
    <property type="match status" value="1"/>
</dbReference>
<sequence length="235" mass="23246">MRAAPLALVLAALGGGAVADEAPCARHVSVVGHASSAQAPDFAEIAVGIEAKGANAATALDAASKAVAGMSALAREAGIPPADIGTAAVSLQPVTRPVTRPGGGVSEEPDGYMATNVVRLRVGDMGRLGDLLRRTLDSGANRIDGITFGLRDPEAARAALQVAAAKDARIRAAAVAEAVGAKLGSLCTLSALDGAPPPYPMRAMASRAVKAAPVPVEAGTIESTASVTATFAIAP</sequence>
<dbReference type="InterPro" id="IPR007497">
    <property type="entry name" value="SIMPL/DUF541"/>
</dbReference>